<dbReference type="Proteomes" id="UP000800097">
    <property type="component" value="Unassembled WGS sequence"/>
</dbReference>
<name>A0A6A6JY89_WESOR</name>
<reference evidence="3" key="1">
    <citation type="journal article" date="2020" name="Stud. Mycol.">
        <title>101 Dothideomycetes genomes: a test case for predicting lifestyles and emergence of pathogens.</title>
        <authorList>
            <person name="Haridas S."/>
            <person name="Albert R."/>
            <person name="Binder M."/>
            <person name="Bloem J."/>
            <person name="Labutti K."/>
            <person name="Salamov A."/>
            <person name="Andreopoulos B."/>
            <person name="Baker S."/>
            <person name="Barry K."/>
            <person name="Bills G."/>
            <person name="Bluhm B."/>
            <person name="Cannon C."/>
            <person name="Castanera R."/>
            <person name="Culley D."/>
            <person name="Daum C."/>
            <person name="Ezra D."/>
            <person name="Gonzalez J."/>
            <person name="Henrissat B."/>
            <person name="Kuo A."/>
            <person name="Liang C."/>
            <person name="Lipzen A."/>
            <person name="Lutzoni F."/>
            <person name="Magnuson J."/>
            <person name="Mondo S."/>
            <person name="Nolan M."/>
            <person name="Ohm R."/>
            <person name="Pangilinan J."/>
            <person name="Park H.-J."/>
            <person name="Ramirez L."/>
            <person name="Alfaro M."/>
            <person name="Sun H."/>
            <person name="Tritt A."/>
            <person name="Yoshinaga Y."/>
            <person name="Zwiers L.-H."/>
            <person name="Turgeon B."/>
            <person name="Goodwin S."/>
            <person name="Spatafora J."/>
            <person name="Crous P."/>
            <person name="Grigoriev I."/>
        </authorList>
    </citation>
    <scope>NUCLEOTIDE SEQUENCE</scope>
    <source>
        <strain evidence="3">CBS 379.55</strain>
    </source>
</reference>
<dbReference type="Pfam" id="PF06985">
    <property type="entry name" value="HET"/>
    <property type="match status" value="1"/>
</dbReference>
<evidence type="ECO:0000313" key="4">
    <source>
        <dbReference type="Proteomes" id="UP000800097"/>
    </source>
</evidence>
<organism evidence="3 4">
    <name type="scientific">Westerdykella ornata</name>
    <dbReference type="NCBI Taxonomy" id="318751"/>
    <lineage>
        <taxon>Eukaryota</taxon>
        <taxon>Fungi</taxon>
        <taxon>Dikarya</taxon>
        <taxon>Ascomycota</taxon>
        <taxon>Pezizomycotina</taxon>
        <taxon>Dothideomycetes</taxon>
        <taxon>Pleosporomycetidae</taxon>
        <taxon>Pleosporales</taxon>
        <taxon>Sporormiaceae</taxon>
        <taxon>Westerdykella</taxon>
    </lineage>
</organism>
<dbReference type="Pfam" id="PF26639">
    <property type="entry name" value="Het-6_barrel"/>
    <property type="match status" value="1"/>
</dbReference>
<dbReference type="OrthoDB" id="5416609at2759"/>
<proteinExistence type="predicted"/>
<dbReference type="InterPro" id="IPR052895">
    <property type="entry name" value="HetReg/Transcr_Mod"/>
</dbReference>
<evidence type="ECO:0000313" key="3">
    <source>
        <dbReference type="EMBL" id="KAF2281184.1"/>
    </source>
</evidence>
<dbReference type="InterPro" id="IPR010730">
    <property type="entry name" value="HET"/>
</dbReference>
<gene>
    <name evidence="3" type="ORF">EI97DRAFT_429246</name>
</gene>
<dbReference type="AlphaFoldDB" id="A0A6A6JY89"/>
<accession>A0A6A6JY89</accession>
<feature type="domain" description="Heterokaryon incompatibility" evidence="2">
    <location>
        <begin position="49"/>
        <end position="229"/>
    </location>
</feature>
<keyword evidence="1" id="KW-0812">Transmembrane</keyword>
<protein>
    <recommendedName>
        <fullName evidence="2">Heterokaryon incompatibility domain-containing protein</fullName>
    </recommendedName>
</protein>
<sequence>MPPYKHTPLHQAPDPSDVTIRLLDLPPGDKTGLISCHLFTTPLSQAPEYEAVSYCWGVERGVIFIDTNPAPFPDASDAPTPSQPPASQDILPTWHPLVVPASLISFLYRTRAKNGQTRTLWVDSICIDQTNIAERDAQVPHMRDIYMRAKRTLIWLGPAADRSEEALQYAFDLTQKLRHEIAQPGEALVLPPSAKAVSQTRIEVGHPGLAALIKVLDRPYFERAWIVQEVVVSQEAHVIIGDNSLHWLWFLGGFLHLMDKHAWVFEFYPGHRLGLLMELRVSGKEWEDKVDGEWFRLLSRHRSVKAGDARDKVFAFWGLTSKEEFEQMGVMPEYGISVAQVYWKLAAAALRRGHVEVLSVPRIVLEEFDDDIGDPDVESSQPHGFGALDMPSWVPDWRYTDRTPESLLRFELPGNNWRPPYAASSNSSFPEPFDTSSDDSMYPKELRLKGFSIARITQLNPRPWKINMLSGNPTFYNQARTIRFNQRQIVDWEKIIRLPGASRTVYHPTGETVLEACYKTITAGLYLHGSVSLTKKAIDAFESRQRILRFFVFLGIQNWLWPYVVVVAIAHFLRFLGVENPEWKFRMLVPAMTNRKAARLIAEDGKTMFLGLVPGLSRVGDVAVLCAGVKVPLVLRKREGFDGGERWELVGDAYVHGVMNGERWVDDRTQWEIFHVV</sequence>
<keyword evidence="1" id="KW-1133">Transmembrane helix</keyword>
<dbReference type="PANTHER" id="PTHR24148">
    <property type="entry name" value="ANKYRIN REPEAT DOMAIN-CONTAINING PROTEIN 39 HOMOLOG-RELATED"/>
    <property type="match status" value="1"/>
</dbReference>
<dbReference type="RefSeq" id="XP_033658721.1">
    <property type="nucleotide sequence ID" value="XM_033797400.1"/>
</dbReference>
<evidence type="ECO:0000259" key="2">
    <source>
        <dbReference type="Pfam" id="PF06985"/>
    </source>
</evidence>
<evidence type="ECO:0000256" key="1">
    <source>
        <dbReference type="SAM" id="Phobius"/>
    </source>
</evidence>
<keyword evidence="1" id="KW-0472">Membrane</keyword>
<feature type="transmembrane region" description="Helical" evidence="1">
    <location>
        <begin position="559"/>
        <end position="577"/>
    </location>
</feature>
<dbReference type="PANTHER" id="PTHR24148:SF79">
    <property type="entry name" value="HETEROKARYON INCOMPATIBILITY DOMAIN-CONTAINING PROTEIN"/>
    <property type="match status" value="1"/>
</dbReference>
<keyword evidence="4" id="KW-1185">Reference proteome</keyword>
<dbReference type="EMBL" id="ML986484">
    <property type="protein sequence ID" value="KAF2281184.1"/>
    <property type="molecule type" value="Genomic_DNA"/>
</dbReference>
<dbReference type="GeneID" id="54550575"/>